<dbReference type="SMART" id="SM00854">
    <property type="entry name" value="PGA_cap"/>
    <property type="match status" value="1"/>
</dbReference>
<keyword evidence="4" id="KW-1185">Reference proteome</keyword>
<dbReference type="EMBL" id="JAFLNL010000002">
    <property type="protein sequence ID" value="MBO0353298.1"/>
    <property type="molecule type" value="Genomic_DNA"/>
</dbReference>
<protein>
    <submittedName>
        <fullName evidence="3">CapA family protein</fullName>
    </submittedName>
</protein>
<comment type="similarity">
    <text evidence="1">Belongs to the CapA family.</text>
</comment>
<dbReference type="Proteomes" id="UP000664044">
    <property type="component" value="Unassembled WGS sequence"/>
</dbReference>
<accession>A0ABS3G1L0</accession>
<reference evidence="3 4" key="1">
    <citation type="submission" date="2021-03" db="EMBL/GenBank/DDBJ databases">
        <title>Muricauda lutimaris sp. nov. and Muricauda ruestringensis sp. nov, two marine members of the Flavobacteriaceae isolated from deep sea sediments of Western Pacific.</title>
        <authorList>
            <person name="Zhao S."/>
            <person name="Liu R."/>
        </authorList>
    </citation>
    <scope>NUCLEOTIDE SEQUENCE [LARGE SCALE GENOMIC DNA]</scope>
    <source>
        <strain evidence="3 4">BC31-1-A7</strain>
    </source>
</reference>
<feature type="domain" description="Capsule synthesis protein CapA" evidence="2">
    <location>
        <begin position="4"/>
        <end position="240"/>
    </location>
</feature>
<dbReference type="CDD" id="cd07381">
    <property type="entry name" value="MPP_CapA"/>
    <property type="match status" value="1"/>
</dbReference>
<dbReference type="PANTHER" id="PTHR33393:SF11">
    <property type="entry name" value="POLYGLUTAMINE SYNTHESIS ACCESSORY PROTEIN RV0574C-RELATED"/>
    <property type="match status" value="1"/>
</dbReference>
<dbReference type="InterPro" id="IPR019079">
    <property type="entry name" value="Capsule_synth_CapA"/>
</dbReference>
<dbReference type="PANTHER" id="PTHR33393">
    <property type="entry name" value="POLYGLUTAMINE SYNTHESIS ACCESSORY PROTEIN RV0574C-RELATED"/>
    <property type="match status" value="1"/>
</dbReference>
<dbReference type="RefSeq" id="WP_207031892.1">
    <property type="nucleotide sequence ID" value="NZ_JAFLNL010000002.1"/>
</dbReference>
<evidence type="ECO:0000313" key="3">
    <source>
        <dbReference type="EMBL" id="MBO0353298.1"/>
    </source>
</evidence>
<evidence type="ECO:0000313" key="4">
    <source>
        <dbReference type="Proteomes" id="UP000664044"/>
    </source>
</evidence>
<sequence>MSTKIFITGDFCPINRNEIILKNERYNDLFGEYVEYSRMADLSITNLECPLTQCNKGIDKTGPHIKSLKSATKALKYANFQLVTLANNHIMDYGSKGLKDTIEALNSSDINFIGAGKDINEAKKAFYFIRESLKIGILNFSENEFCTTQGNNYGANPLDTISNFYDIQSLKKEVDFVIAIVHGGREHYQLPTPRVRKTFRFFVDAGCDVVLSHHTHCFSGYENYKGKLIFYGLGNYIFDYKKKYQVGNWTKGYGVMLNFQSKNVTFSLHPFKQGLKENPSIQKLSEHELQKFEIDISELNRAIVNDSIFHKKWSEYLLTQKNTYKDLLYIQNKYLRKLISMNLFPRIYLKSRAHETLLLNLLKCETHHEIITETLDKPIP</sequence>
<evidence type="ECO:0000256" key="1">
    <source>
        <dbReference type="ARBA" id="ARBA00005662"/>
    </source>
</evidence>
<evidence type="ECO:0000259" key="2">
    <source>
        <dbReference type="SMART" id="SM00854"/>
    </source>
</evidence>
<dbReference type="InterPro" id="IPR052169">
    <property type="entry name" value="CW_Biosynth-Accessory"/>
</dbReference>
<dbReference type="SUPFAM" id="SSF56300">
    <property type="entry name" value="Metallo-dependent phosphatases"/>
    <property type="match status" value="1"/>
</dbReference>
<gene>
    <name evidence="3" type="ORF">J0656_04655</name>
</gene>
<proteinExistence type="inferred from homology"/>
<dbReference type="Gene3D" id="3.60.21.10">
    <property type="match status" value="1"/>
</dbReference>
<dbReference type="Pfam" id="PF09587">
    <property type="entry name" value="PGA_cap"/>
    <property type="match status" value="1"/>
</dbReference>
<organism evidence="3 4">
    <name type="scientific">Flagellimonas aurea</name>
    <dbReference type="NCBI Taxonomy" id="2915619"/>
    <lineage>
        <taxon>Bacteria</taxon>
        <taxon>Pseudomonadati</taxon>
        <taxon>Bacteroidota</taxon>
        <taxon>Flavobacteriia</taxon>
        <taxon>Flavobacteriales</taxon>
        <taxon>Flavobacteriaceae</taxon>
        <taxon>Flagellimonas</taxon>
    </lineage>
</organism>
<comment type="caution">
    <text evidence="3">The sequence shown here is derived from an EMBL/GenBank/DDBJ whole genome shotgun (WGS) entry which is preliminary data.</text>
</comment>
<dbReference type="InterPro" id="IPR029052">
    <property type="entry name" value="Metallo-depent_PP-like"/>
</dbReference>
<name>A0ABS3G1L0_9FLAO</name>